<accession>X6MFF9</accession>
<dbReference type="Proteomes" id="UP000023152">
    <property type="component" value="Unassembled WGS sequence"/>
</dbReference>
<protein>
    <submittedName>
        <fullName evidence="1">Uncharacterized protein</fullName>
    </submittedName>
</protein>
<evidence type="ECO:0000313" key="1">
    <source>
        <dbReference type="EMBL" id="ETO11780.1"/>
    </source>
</evidence>
<organism evidence="1 2">
    <name type="scientific">Reticulomyxa filosa</name>
    <dbReference type="NCBI Taxonomy" id="46433"/>
    <lineage>
        <taxon>Eukaryota</taxon>
        <taxon>Sar</taxon>
        <taxon>Rhizaria</taxon>
        <taxon>Retaria</taxon>
        <taxon>Foraminifera</taxon>
        <taxon>Monothalamids</taxon>
        <taxon>Reticulomyxidae</taxon>
        <taxon>Reticulomyxa</taxon>
    </lineage>
</organism>
<proteinExistence type="predicted"/>
<reference evidence="1 2" key="1">
    <citation type="journal article" date="2013" name="Curr. Biol.">
        <title>The Genome of the Foraminiferan Reticulomyxa filosa.</title>
        <authorList>
            <person name="Glockner G."/>
            <person name="Hulsmann N."/>
            <person name="Schleicher M."/>
            <person name="Noegel A.A."/>
            <person name="Eichinger L."/>
            <person name="Gallinger C."/>
            <person name="Pawlowski J."/>
            <person name="Sierra R."/>
            <person name="Euteneuer U."/>
            <person name="Pillet L."/>
            <person name="Moustafa A."/>
            <person name="Platzer M."/>
            <person name="Groth M."/>
            <person name="Szafranski K."/>
            <person name="Schliwa M."/>
        </authorList>
    </citation>
    <scope>NUCLEOTIDE SEQUENCE [LARGE SCALE GENOMIC DNA]</scope>
</reference>
<comment type="caution">
    <text evidence="1">The sequence shown here is derived from an EMBL/GenBank/DDBJ whole genome shotgun (WGS) entry which is preliminary data.</text>
</comment>
<keyword evidence="2" id="KW-1185">Reference proteome</keyword>
<evidence type="ECO:0000313" key="2">
    <source>
        <dbReference type="Proteomes" id="UP000023152"/>
    </source>
</evidence>
<dbReference type="AlphaFoldDB" id="X6MFF9"/>
<sequence>MLSRKVLSHTFSGNFRTLFVHFEVDVNEKQLTHLAQNFNDAKDGQIEQKENQGSQDVTCFEEYQLAKVTGRLWISNTRVKRFHKMPIVKVLLSKTEDVVKISKDNDIQIVYSMVKVEPFDKSKSRPKSHFSNAGNAAD</sequence>
<dbReference type="EMBL" id="ASPP01022053">
    <property type="protein sequence ID" value="ETO11780.1"/>
    <property type="molecule type" value="Genomic_DNA"/>
</dbReference>
<name>X6MFF9_RETFI</name>
<gene>
    <name evidence="1" type="ORF">RFI_25596</name>
</gene>